<proteinExistence type="predicted"/>
<evidence type="ECO:0000313" key="2">
    <source>
        <dbReference type="Proteomes" id="UP000504610"/>
    </source>
</evidence>
<evidence type="ECO:0000313" key="3">
    <source>
        <dbReference type="RefSeq" id="XP_018482751.2"/>
    </source>
</evidence>
<dbReference type="SUPFAM" id="SSF81383">
    <property type="entry name" value="F-box domain"/>
    <property type="match status" value="1"/>
</dbReference>
<reference evidence="3" key="2">
    <citation type="submission" date="2025-08" db="UniProtKB">
        <authorList>
            <consortium name="RefSeq"/>
        </authorList>
    </citation>
    <scope>IDENTIFICATION</scope>
    <source>
        <tissue evidence="3">Leaf</tissue>
    </source>
</reference>
<dbReference type="Pfam" id="PF25210">
    <property type="entry name" value="Kelch_FKB95"/>
    <property type="match status" value="1"/>
</dbReference>
<dbReference type="OrthoDB" id="1101092at2759"/>
<dbReference type="SUPFAM" id="SSF117281">
    <property type="entry name" value="Kelch motif"/>
    <property type="match status" value="1"/>
</dbReference>
<reference evidence="2" key="1">
    <citation type="journal article" date="2019" name="Database">
        <title>The radish genome database (RadishGD): an integrated information resource for radish genomics.</title>
        <authorList>
            <person name="Yu H.J."/>
            <person name="Baek S."/>
            <person name="Lee Y.J."/>
            <person name="Cho A."/>
            <person name="Mun J.H."/>
        </authorList>
    </citation>
    <scope>NUCLEOTIDE SEQUENCE [LARGE SCALE GENOMIC DNA]</scope>
    <source>
        <strain evidence="2">cv. WK10039</strain>
    </source>
</reference>
<dbReference type="PROSITE" id="PS50181">
    <property type="entry name" value="FBOX"/>
    <property type="match status" value="1"/>
</dbReference>
<dbReference type="SMART" id="SM00256">
    <property type="entry name" value="FBOX"/>
    <property type="match status" value="1"/>
</dbReference>
<dbReference type="InterPro" id="IPR015915">
    <property type="entry name" value="Kelch-typ_b-propeller"/>
</dbReference>
<evidence type="ECO:0000259" key="1">
    <source>
        <dbReference type="PROSITE" id="PS50181"/>
    </source>
</evidence>
<dbReference type="Gene3D" id="2.120.10.80">
    <property type="entry name" value="Kelch-type beta propeller"/>
    <property type="match status" value="1"/>
</dbReference>
<name>A0A6J0NF37_RAPSA</name>
<dbReference type="Gene3D" id="1.20.1280.50">
    <property type="match status" value="1"/>
</dbReference>
<organism evidence="2 3">
    <name type="scientific">Raphanus sativus</name>
    <name type="common">Radish</name>
    <name type="synonym">Raphanus raphanistrum var. sativus</name>
    <dbReference type="NCBI Taxonomy" id="3726"/>
    <lineage>
        <taxon>Eukaryota</taxon>
        <taxon>Viridiplantae</taxon>
        <taxon>Streptophyta</taxon>
        <taxon>Embryophyta</taxon>
        <taxon>Tracheophyta</taxon>
        <taxon>Spermatophyta</taxon>
        <taxon>Magnoliopsida</taxon>
        <taxon>eudicotyledons</taxon>
        <taxon>Gunneridae</taxon>
        <taxon>Pentapetalae</taxon>
        <taxon>rosids</taxon>
        <taxon>malvids</taxon>
        <taxon>Brassicales</taxon>
        <taxon>Brassicaceae</taxon>
        <taxon>Brassiceae</taxon>
        <taxon>Raphanus</taxon>
    </lineage>
</organism>
<dbReference type="GeneID" id="108853806"/>
<dbReference type="InterPro" id="IPR036047">
    <property type="entry name" value="F-box-like_dom_sf"/>
</dbReference>
<gene>
    <name evidence="3" type="primary">LOC108853806</name>
</gene>
<dbReference type="InterPro" id="IPR057499">
    <property type="entry name" value="Kelch_FKB95"/>
</dbReference>
<sequence>MTSNTGREDEQPPEPTSLITSLPKDVMFDILTRLPRYEYSTLSLVSKQFRSLVTSPELYEIRSLIGVTEPFFYALFHDSRSRKSRWNIIHRKANGNLLLDRIHSLPAMDFDGSFVAVGSRIYVFGGKKYQTRQRALSIDCRFHTVEHLPIMPVPISNTIAEIIDGRIYVIGHDYEKSKKVMVVFNTETQSWELGTTKLNIEFGHTCLTRYAMMDGKLYKRDNVESNVYEPKMCKRERERDDMQNFHRWKNACVGDNIVYYYDCNRKELRTYDPKQRYWGVVKGLGRLLPKTRSSYWIGAASYGGKLALVFPNESWITNYLWCGEISLEKREGGEIWGKLEWCDEVLVDENLYMKNFLAVMV</sequence>
<dbReference type="InterPro" id="IPR050354">
    <property type="entry name" value="F-box/kelch-repeat_ARATH"/>
</dbReference>
<dbReference type="InterPro" id="IPR001810">
    <property type="entry name" value="F-box_dom"/>
</dbReference>
<dbReference type="Pfam" id="PF00646">
    <property type="entry name" value="F-box"/>
    <property type="match status" value="1"/>
</dbReference>
<feature type="domain" description="F-box" evidence="1">
    <location>
        <begin position="16"/>
        <end position="62"/>
    </location>
</feature>
<dbReference type="PANTHER" id="PTHR24414:SF166">
    <property type="entry name" value="F-BOX DOMAIN-CONTAINING PROTEIN"/>
    <property type="match status" value="1"/>
</dbReference>
<dbReference type="KEGG" id="rsz:108853806"/>
<accession>A0A6J0NF37</accession>
<dbReference type="CDD" id="cd22152">
    <property type="entry name" value="F-box_AtAFR-like"/>
    <property type="match status" value="1"/>
</dbReference>
<dbReference type="RefSeq" id="XP_018482751.2">
    <property type="nucleotide sequence ID" value="XM_018627249.2"/>
</dbReference>
<protein>
    <submittedName>
        <fullName evidence="3">F-box/kelch-repeat protein At4g38940-like</fullName>
    </submittedName>
</protein>
<dbReference type="Proteomes" id="UP000504610">
    <property type="component" value="Chromosome 4"/>
</dbReference>
<dbReference type="PANTHER" id="PTHR24414">
    <property type="entry name" value="F-BOX/KELCH-REPEAT PROTEIN SKIP4"/>
    <property type="match status" value="1"/>
</dbReference>
<dbReference type="AlphaFoldDB" id="A0A6J0NF37"/>
<keyword evidence="2" id="KW-1185">Reference proteome</keyword>